<keyword evidence="4" id="KW-0964">Secreted</keyword>
<accession>A0AA88IZF3</accession>
<proteinExistence type="inferred from homology"/>
<protein>
    <recommendedName>
        <fullName evidence="12">Exopolygalacturonase-like</fullName>
    </recommendedName>
</protein>
<evidence type="ECO:0000256" key="8">
    <source>
        <dbReference type="PROSITE-ProRule" id="PRU10052"/>
    </source>
</evidence>
<dbReference type="AlphaFoldDB" id="A0AA88IZF3"/>
<evidence type="ECO:0000256" key="1">
    <source>
        <dbReference type="ARBA" id="ARBA00004191"/>
    </source>
</evidence>
<keyword evidence="6 9" id="KW-0326">Glycosidase</keyword>
<evidence type="ECO:0000256" key="5">
    <source>
        <dbReference type="ARBA" id="ARBA00022801"/>
    </source>
</evidence>
<dbReference type="SMART" id="SM00710">
    <property type="entry name" value="PbH1"/>
    <property type="match status" value="5"/>
</dbReference>
<dbReference type="SUPFAM" id="SSF51126">
    <property type="entry name" value="Pectin lyase-like"/>
    <property type="match status" value="1"/>
</dbReference>
<comment type="caution">
    <text evidence="10">The sequence shown here is derived from an EMBL/GenBank/DDBJ whole genome shotgun (WGS) entry which is preliminary data.</text>
</comment>
<comment type="similarity">
    <text evidence="2 9">Belongs to the glycosyl hydrolase 28 family.</text>
</comment>
<evidence type="ECO:0000313" key="10">
    <source>
        <dbReference type="EMBL" id="GMN57846.1"/>
    </source>
</evidence>
<dbReference type="PANTHER" id="PTHR31375">
    <property type="match status" value="1"/>
</dbReference>
<keyword evidence="7" id="KW-0961">Cell wall biogenesis/degradation</keyword>
<feature type="active site" evidence="8">
    <location>
        <position position="235"/>
    </location>
</feature>
<keyword evidence="3" id="KW-0134">Cell wall</keyword>
<gene>
    <name evidence="10" type="ORF">TIFTF001_026943</name>
</gene>
<keyword evidence="11" id="KW-1185">Reference proteome</keyword>
<evidence type="ECO:0008006" key="12">
    <source>
        <dbReference type="Google" id="ProtNLM"/>
    </source>
</evidence>
<dbReference type="Pfam" id="PF00295">
    <property type="entry name" value="Glyco_hydro_28"/>
    <property type="match status" value="1"/>
</dbReference>
<organism evidence="10 11">
    <name type="scientific">Ficus carica</name>
    <name type="common">Common fig</name>
    <dbReference type="NCBI Taxonomy" id="3494"/>
    <lineage>
        <taxon>Eukaryota</taxon>
        <taxon>Viridiplantae</taxon>
        <taxon>Streptophyta</taxon>
        <taxon>Embryophyta</taxon>
        <taxon>Tracheophyta</taxon>
        <taxon>Spermatophyta</taxon>
        <taxon>Magnoliopsida</taxon>
        <taxon>eudicotyledons</taxon>
        <taxon>Gunneridae</taxon>
        <taxon>Pentapetalae</taxon>
        <taxon>rosids</taxon>
        <taxon>fabids</taxon>
        <taxon>Rosales</taxon>
        <taxon>Moraceae</taxon>
        <taxon>Ficeae</taxon>
        <taxon>Ficus</taxon>
    </lineage>
</organism>
<dbReference type="PROSITE" id="PS00502">
    <property type="entry name" value="POLYGALACTURONASE"/>
    <property type="match status" value="1"/>
</dbReference>
<dbReference type="InterPro" id="IPR011050">
    <property type="entry name" value="Pectin_lyase_fold/virulence"/>
</dbReference>
<comment type="subcellular location">
    <subcellularLocation>
        <location evidence="1">Secreted</location>
        <location evidence="1">Cell wall</location>
    </subcellularLocation>
</comment>
<dbReference type="GO" id="GO:0005975">
    <property type="term" value="P:carbohydrate metabolic process"/>
    <property type="evidence" value="ECO:0007669"/>
    <property type="project" value="InterPro"/>
</dbReference>
<evidence type="ECO:0000256" key="9">
    <source>
        <dbReference type="RuleBase" id="RU361169"/>
    </source>
</evidence>
<dbReference type="GO" id="GO:0004650">
    <property type="term" value="F:polygalacturonase activity"/>
    <property type="evidence" value="ECO:0007669"/>
    <property type="project" value="InterPro"/>
</dbReference>
<evidence type="ECO:0000256" key="2">
    <source>
        <dbReference type="ARBA" id="ARBA00008834"/>
    </source>
</evidence>
<reference evidence="10" key="1">
    <citation type="submission" date="2023-07" db="EMBL/GenBank/DDBJ databases">
        <title>draft genome sequence of fig (Ficus carica).</title>
        <authorList>
            <person name="Takahashi T."/>
            <person name="Nishimura K."/>
        </authorList>
    </citation>
    <scope>NUCLEOTIDE SEQUENCE</scope>
</reference>
<dbReference type="EMBL" id="BTGU01000073">
    <property type="protein sequence ID" value="GMN57846.1"/>
    <property type="molecule type" value="Genomic_DNA"/>
</dbReference>
<evidence type="ECO:0000256" key="6">
    <source>
        <dbReference type="ARBA" id="ARBA00023295"/>
    </source>
</evidence>
<dbReference type="InterPro" id="IPR012334">
    <property type="entry name" value="Pectin_lyas_fold"/>
</dbReference>
<keyword evidence="5 9" id="KW-0378">Hydrolase</keyword>
<evidence type="ECO:0000313" key="11">
    <source>
        <dbReference type="Proteomes" id="UP001187192"/>
    </source>
</evidence>
<dbReference type="Proteomes" id="UP001187192">
    <property type="component" value="Unassembled WGS sequence"/>
</dbReference>
<dbReference type="Gene3D" id="2.160.20.10">
    <property type="entry name" value="Single-stranded right-handed beta-helix, Pectin lyase-like"/>
    <property type="match status" value="1"/>
</dbReference>
<dbReference type="GO" id="GO:0071555">
    <property type="term" value="P:cell wall organization"/>
    <property type="evidence" value="ECO:0007669"/>
    <property type="project" value="UniProtKB-KW"/>
</dbReference>
<evidence type="ECO:0000256" key="3">
    <source>
        <dbReference type="ARBA" id="ARBA00022512"/>
    </source>
</evidence>
<sequence>MFLLFMVWSVAEAKGKPKVFNVMKYGATANGQTDDSKAFLTAWSEACEWEGRARILIPRGSYMLYPVEFMGPCKGHTTVVIRGTLNAPSEAQALFFNTKWIGFRYIDGLNVGGGGTFNGQGVASWPHNDCIMNTNCQPLPTSVKFDFVKNARIHHLKSIDSKNTHFAVFRCENLNFTKVRILAPANSPNTDGIKIGGSQNVGITRSTIGTGDDCVAVLPGSSDIRISEVVCGPGHGISVGSLGKYKGEEDVRRVVVRNSTLRGTSNGLRIKTWASAFASEASDFLFEDIEMDNVRNPITIDQNYCPHGSCNPQASSHVQISNVKYKNIWGTSCSKIAVNLHCSESAPCKGIVLGNINLAHHRDSVGIASSSCSHANGVSYGQQNPSSCL</sequence>
<evidence type="ECO:0000256" key="7">
    <source>
        <dbReference type="ARBA" id="ARBA00023316"/>
    </source>
</evidence>
<dbReference type="FunFam" id="2.160.20.10:FF:000004">
    <property type="entry name" value="Pectin lyase-like superfamily protein"/>
    <property type="match status" value="1"/>
</dbReference>
<name>A0AA88IZF3_FICCA</name>
<dbReference type="InterPro" id="IPR000743">
    <property type="entry name" value="Glyco_hydro_28"/>
</dbReference>
<evidence type="ECO:0000256" key="4">
    <source>
        <dbReference type="ARBA" id="ARBA00022525"/>
    </source>
</evidence>
<dbReference type="InterPro" id="IPR006626">
    <property type="entry name" value="PbH1"/>
</dbReference>